<evidence type="ECO:0000313" key="2">
    <source>
        <dbReference type="Proteomes" id="UP000185596"/>
    </source>
</evidence>
<comment type="caution">
    <text evidence="1">The sequence shown here is derived from an EMBL/GenBank/DDBJ whole genome shotgun (WGS) entry which is preliminary data.</text>
</comment>
<dbReference type="AlphaFoldDB" id="A0A1Q8C2R3"/>
<dbReference type="STRING" id="1912961.BU204_33945"/>
<reference evidence="1" key="1">
    <citation type="submission" date="2016-12" db="EMBL/GenBank/DDBJ databases">
        <title>The draft genome sequence of Actinophytocola sp. 11-183.</title>
        <authorList>
            <person name="Wang W."/>
            <person name="Yuan L."/>
        </authorList>
    </citation>
    <scope>NUCLEOTIDE SEQUENCE [LARGE SCALE GENOMIC DNA]</scope>
    <source>
        <strain evidence="1">11-183</strain>
    </source>
</reference>
<name>A0A1Q8C2R3_9PSEU</name>
<accession>A0A1Q8C2R3</accession>
<sequence>MPYPPGARSGDRPTTVKPCPTCGELLGRGYPACLGCASAVDHLWLADWLELRTAERVSAGEEQDRALAVRVLSAPVGTYPWTCTDWALRLTLCAECGGELGAGPPVCPRCAAADSARWEWDHTATPAAMSSAEHALRVAVAVLRAPHRRREAVGSTWRLALPFLLAGETVTPAQVRELRTRVLAGRYGDLARLDTVAELVTLPLAPWRRWS</sequence>
<protein>
    <submittedName>
        <fullName evidence="1">Uncharacterized protein</fullName>
    </submittedName>
</protein>
<dbReference type="Proteomes" id="UP000185596">
    <property type="component" value="Unassembled WGS sequence"/>
</dbReference>
<organism evidence="1 2">
    <name type="scientific">Actinophytocola xanthii</name>
    <dbReference type="NCBI Taxonomy" id="1912961"/>
    <lineage>
        <taxon>Bacteria</taxon>
        <taxon>Bacillati</taxon>
        <taxon>Actinomycetota</taxon>
        <taxon>Actinomycetes</taxon>
        <taxon>Pseudonocardiales</taxon>
        <taxon>Pseudonocardiaceae</taxon>
    </lineage>
</organism>
<gene>
    <name evidence="1" type="ORF">BU204_33945</name>
</gene>
<evidence type="ECO:0000313" key="1">
    <source>
        <dbReference type="EMBL" id="OLF08642.1"/>
    </source>
</evidence>
<dbReference type="EMBL" id="MSIE01000092">
    <property type="protein sequence ID" value="OLF08642.1"/>
    <property type="molecule type" value="Genomic_DNA"/>
</dbReference>
<proteinExistence type="predicted"/>
<keyword evidence="2" id="KW-1185">Reference proteome</keyword>
<dbReference type="OrthoDB" id="3693864at2"/>